<evidence type="ECO:0000256" key="12">
    <source>
        <dbReference type="HAMAP-Rule" id="MF_00983"/>
    </source>
</evidence>
<dbReference type="InterPro" id="IPR040498">
    <property type="entry name" value="PriA_CRR"/>
</dbReference>
<dbReference type="InterPro" id="IPR001650">
    <property type="entry name" value="Helicase_C-like"/>
</dbReference>
<dbReference type="SMART" id="SM00487">
    <property type="entry name" value="DEXDc"/>
    <property type="match status" value="1"/>
</dbReference>
<dbReference type="GO" id="GO:0016887">
    <property type="term" value="F:ATP hydrolysis activity"/>
    <property type="evidence" value="ECO:0007669"/>
    <property type="project" value="RHEA"/>
</dbReference>
<reference evidence="15 16" key="1">
    <citation type="submission" date="2014-04" db="EMBL/GenBank/DDBJ databases">
        <title>Genome assembly of Hyalangium minutum DSM 14724.</title>
        <authorList>
            <person name="Sharma G."/>
            <person name="Subramanian S."/>
        </authorList>
    </citation>
    <scope>NUCLEOTIDE SEQUENCE [LARGE SCALE GENOMIC DNA]</scope>
    <source>
        <strain evidence="15 16">DSM 14724</strain>
    </source>
</reference>
<feature type="binding site" evidence="12">
    <location>
        <position position="492"/>
    </location>
    <ligand>
        <name>Zn(2+)</name>
        <dbReference type="ChEBI" id="CHEBI:29105"/>
        <label>2</label>
    </ligand>
</feature>
<comment type="subunit">
    <text evidence="12">Component of the replication restart primosome.</text>
</comment>
<dbReference type="InterPro" id="IPR042115">
    <property type="entry name" value="PriA_3primeBD_sf"/>
</dbReference>
<dbReference type="PATRIC" id="fig|394096.3.peg.4195"/>
<protein>
    <recommendedName>
        <fullName evidence="12">Replication restart protein PriA</fullName>
    </recommendedName>
    <alternativeName>
        <fullName evidence="12">ATP-dependent DNA helicase PriA</fullName>
        <ecNumber evidence="12">5.6.2.4</ecNumber>
    </alternativeName>
    <alternativeName>
        <fullName evidence="12">DNA 3'-5' helicase PriA</fullName>
    </alternativeName>
</protein>
<keyword evidence="10 12" id="KW-0413">Isomerase</keyword>
<keyword evidence="4 12" id="KW-0547">Nucleotide-binding</keyword>
<dbReference type="GO" id="GO:0006269">
    <property type="term" value="P:DNA replication, synthesis of primer"/>
    <property type="evidence" value="ECO:0007669"/>
    <property type="project" value="UniProtKB-KW"/>
</dbReference>
<dbReference type="PROSITE" id="PS51194">
    <property type="entry name" value="HELICASE_CTER"/>
    <property type="match status" value="1"/>
</dbReference>
<keyword evidence="1 12" id="KW-0639">Primosome</keyword>
<feature type="binding site" evidence="12">
    <location>
        <position position="468"/>
    </location>
    <ligand>
        <name>Zn(2+)</name>
        <dbReference type="ChEBI" id="CHEBI:29105"/>
        <label>1</label>
    </ligand>
</feature>
<dbReference type="InterPro" id="IPR014001">
    <property type="entry name" value="Helicase_ATP-bd"/>
</dbReference>
<keyword evidence="16" id="KW-1185">Reference proteome</keyword>
<comment type="caution">
    <text evidence="15">The sequence shown here is derived from an EMBL/GenBank/DDBJ whole genome shotgun (WGS) entry which is preliminary data.</text>
</comment>
<dbReference type="Gene3D" id="3.40.50.300">
    <property type="entry name" value="P-loop containing nucleotide triphosphate hydrolases"/>
    <property type="match status" value="2"/>
</dbReference>
<feature type="binding site" evidence="12">
    <location>
        <position position="474"/>
    </location>
    <ligand>
        <name>Zn(2+)</name>
        <dbReference type="ChEBI" id="CHEBI:29105"/>
        <label>2</label>
    </ligand>
</feature>
<evidence type="ECO:0000256" key="10">
    <source>
        <dbReference type="ARBA" id="ARBA00023235"/>
    </source>
</evidence>
<dbReference type="EC" id="5.6.2.4" evidence="12"/>
<comment type="cofactor">
    <cofactor evidence="12">
        <name>Zn(2+)</name>
        <dbReference type="ChEBI" id="CHEBI:29105"/>
    </cofactor>
    <text evidence="12">Binds 2 zinc ions per subunit.</text>
</comment>
<dbReference type="GO" id="GO:0006310">
    <property type="term" value="P:DNA recombination"/>
    <property type="evidence" value="ECO:0007669"/>
    <property type="project" value="InterPro"/>
</dbReference>
<keyword evidence="8 12" id="KW-0067">ATP-binding</keyword>
<sequence length="760" mass="82881">MVVSDHSGTVDLVSSPAALASVAVGRPVRGEFTYVVPDTLSGRLSPGQRVLVPFGRGTALGFFLGPASQPAEEGIKLKPIQRVLEESPSLPPDLIALLRFAAEHYRYPLGEVIRGALPPGLSKAEDEKEARPDVQHFAVAAVTETPPELRRAPAQSAALAYLLAVGGRAPVEEVAHSIPGGRETLKKLASRGLVRLEEQVLKPGVREGLAQGRPDLLTPEQDLAVKALHYSLDMGGFQTVLLHGVTGSGKTEVYLRAVEHALAQGKGSLVLVPEIALTPQLVGRFRSRFGSDVAVLHSGLKDRERLFHWQALRKGTVRIAVGVRSAIWAPVENLGLVVVDEEHDPSFKQEDKLRYNARDMAVMRGKQAGALVVLGSATPSLESLENVRRGRYRLLEMKHRVDDRPMPTIELVDLRIERPRDGGPVTEEAPILSQPLLDAMQQTLDRGQQTILFLNRRGHSTFLLCEVCGLTLKCSECDVCLTLHRAASRVMCHYCGLATPVPDRCRECTGPMLRLGIGTERVETEVAERFPQARVARLDRDAATSGERVTELLAAFARREIDILVGTQMVAKGHDFPGVTLVCVVMADTSLAIPDFRAAERTFHLLTQVSGRAGRGKDPGRVLVQTYNPDSEPVKRVLAHDFEGFAQQEMEWRQALAYPPFARMAAVRIEGEHPEQTAGVARMLGDFLSRRMPPPSAGVRMLGPALAPISRLRGRTRWQLLLKGPTHVALSPLLARLEAKLEDIPAGVKVTIDVDPGAML</sequence>
<keyword evidence="3 12" id="KW-0479">Metal-binding</keyword>
<accession>A0A085WJ09</accession>
<keyword evidence="2 12" id="KW-0235">DNA replication</keyword>
<dbReference type="Proteomes" id="UP000028725">
    <property type="component" value="Unassembled WGS sequence"/>
</dbReference>
<evidence type="ECO:0000313" key="15">
    <source>
        <dbReference type="EMBL" id="KFE67672.1"/>
    </source>
</evidence>
<dbReference type="GO" id="GO:1990077">
    <property type="term" value="C:primosome complex"/>
    <property type="evidence" value="ECO:0007669"/>
    <property type="project" value="UniProtKB-UniRule"/>
</dbReference>
<dbReference type="RefSeq" id="WP_240486786.1">
    <property type="nucleotide sequence ID" value="NZ_JMCB01000007.1"/>
</dbReference>
<comment type="catalytic activity">
    <reaction evidence="11 12">
        <text>ATP + H2O = ADP + phosphate + H(+)</text>
        <dbReference type="Rhea" id="RHEA:13065"/>
        <dbReference type="ChEBI" id="CHEBI:15377"/>
        <dbReference type="ChEBI" id="CHEBI:15378"/>
        <dbReference type="ChEBI" id="CHEBI:30616"/>
        <dbReference type="ChEBI" id="CHEBI:43474"/>
        <dbReference type="ChEBI" id="CHEBI:456216"/>
        <dbReference type="EC" id="5.6.2.4"/>
    </reaction>
</comment>
<comment type="function">
    <text evidence="12">Initiates the restart of stalled replication forks, which reloads the replicative helicase on sites other than the origin of replication. Recognizes and binds to abandoned replication forks and remodels them to uncover a helicase loading site. Promotes assembly of the primosome at these replication forks.</text>
</comment>
<dbReference type="InterPro" id="IPR011545">
    <property type="entry name" value="DEAD/DEAH_box_helicase_dom"/>
</dbReference>
<evidence type="ECO:0000256" key="9">
    <source>
        <dbReference type="ARBA" id="ARBA00023125"/>
    </source>
</evidence>
<dbReference type="AlphaFoldDB" id="A0A085WJ09"/>
<comment type="catalytic activity">
    <reaction evidence="12">
        <text>Couples ATP hydrolysis with the unwinding of duplex DNA by translocating in the 3'-5' direction.</text>
        <dbReference type="EC" id="5.6.2.4"/>
    </reaction>
</comment>
<dbReference type="InterPro" id="IPR005259">
    <property type="entry name" value="PriA"/>
</dbReference>
<dbReference type="Pfam" id="PF18319">
    <property type="entry name" value="Zn_ribbon_PriA"/>
    <property type="match status" value="1"/>
</dbReference>
<dbReference type="InterPro" id="IPR041222">
    <property type="entry name" value="PriA_3primeBD"/>
</dbReference>
<dbReference type="GO" id="GO:0008270">
    <property type="term" value="F:zinc ion binding"/>
    <property type="evidence" value="ECO:0007669"/>
    <property type="project" value="UniProtKB-UniRule"/>
</dbReference>
<dbReference type="GO" id="GO:0005524">
    <property type="term" value="F:ATP binding"/>
    <property type="evidence" value="ECO:0007669"/>
    <property type="project" value="UniProtKB-UniRule"/>
</dbReference>
<evidence type="ECO:0000313" key="16">
    <source>
        <dbReference type="Proteomes" id="UP000028725"/>
    </source>
</evidence>
<keyword evidence="5 12" id="KW-0378">Hydrolase</keyword>
<dbReference type="NCBIfam" id="TIGR00595">
    <property type="entry name" value="priA"/>
    <property type="match status" value="1"/>
</dbReference>
<dbReference type="GO" id="GO:0006270">
    <property type="term" value="P:DNA replication initiation"/>
    <property type="evidence" value="ECO:0007669"/>
    <property type="project" value="TreeGrafter"/>
</dbReference>
<evidence type="ECO:0000256" key="8">
    <source>
        <dbReference type="ARBA" id="ARBA00022840"/>
    </source>
</evidence>
<keyword evidence="9 12" id="KW-0238">DNA-binding</keyword>
<comment type="similarity">
    <text evidence="12">Belongs to the helicase family. PriA subfamily.</text>
</comment>
<keyword evidence="6 12" id="KW-0347">Helicase</keyword>
<dbReference type="EMBL" id="JMCB01000007">
    <property type="protein sequence ID" value="KFE67672.1"/>
    <property type="molecule type" value="Genomic_DNA"/>
</dbReference>
<feature type="domain" description="Helicase ATP-binding" evidence="13">
    <location>
        <begin position="231"/>
        <end position="397"/>
    </location>
</feature>
<feature type="domain" description="Helicase C-terminal" evidence="14">
    <location>
        <begin position="500"/>
        <end position="653"/>
    </location>
</feature>
<dbReference type="PANTHER" id="PTHR30580:SF0">
    <property type="entry name" value="PRIMOSOMAL PROTEIN N"/>
    <property type="match status" value="1"/>
</dbReference>
<dbReference type="InterPro" id="IPR041236">
    <property type="entry name" value="PriA_C"/>
</dbReference>
<feature type="binding site" evidence="12">
    <location>
        <position position="477"/>
    </location>
    <ligand>
        <name>Zn(2+)</name>
        <dbReference type="ChEBI" id="CHEBI:29105"/>
        <label>2</label>
    </ligand>
</feature>
<proteinExistence type="inferred from homology"/>
<feature type="binding site" evidence="12">
    <location>
        <position position="495"/>
    </location>
    <ligand>
        <name>Zn(2+)</name>
        <dbReference type="ChEBI" id="CHEBI:29105"/>
        <label>2</label>
    </ligand>
</feature>
<feature type="binding site" evidence="12">
    <location>
        <position position="465"/>
    </location>
    <ligand>
        <name>Zn(2+)</name>
        <dbReference type="ChEBI" id="CHEBI:29105"/>
        <label>1</label>
    </ligand>
</feature>
<evidence type="ECO:0000259" key="13">
    <source>
        <dbReference type="PROSITE" id="PS51192"/>
    </source>
</evidence>
<dbReference type="HAMAP" id="MF_00983">
    <property type="entry name" value="PriA"/>
    <property type="match status" value="1"/>
</dbReference>
<gene>
    <name evidence="12" type="primary">priA</name>
    <name evidence="15" type="ORF">DB31_8155</name>
</gene>
<evidence type="ECO:0000256" key="5">
    <source>
        <dbReference type="ARBA" id="ARBA00022801"/>
    </source>
</evidence>
<dbReference type="STRING" id="394096.DB31_8155"/>
<dbReference type="SMART" id="SM00490">
    <property type="entry name" value="HELICc"/>
    <property type="match status" value="1"/>
</dbReference>
<evidence type="ECO:0000256" key="4">
    <source>
        <dbReference type="ARBA" id="ARBA00022741"/>
    </source>
</evidence>
<dbReference type="GO" id="GO:0003677">
    <property type="term" value="F:DNA binding"/>
    <property type="evidence" value="ECO:0007669"/>
    <property type="project" value="UniProtKB-UniRule"/>
</dbReference>
<keyword evidence="7 12" id="KW-0862">Zinc</keyword>
<dbReference type="SUPFAM" id="SSF52540">
    <property type="entry name" value="P-loop containing nucleoside triphosphate hydrolases"/>
    <property type="match status" value="2"/>
</dbReference>
<evidence type="ECO:0000259" key="14">
    <source>
        <dbReference type="PROSITE" id="PS51194"/>
    </source>
</evidence>
<evidence type="ECO:0000256" key="2">
    <source>
        <dbReference type="ARBA" id="ARBA00022705"/>
    </source>
</evidence>
<evidence type="ECO:0000256" key="3">
    <source>
        <dbReference type="ARBA" id="ARBA00022723"/>
    </source>
</evidence>
<feature type="binding site" evidence="12">
    <location>
        <position position="505"/>
    </location>
    <ligand>
        <name>Zn(2+)</name>
        <dbReference type="ChEBI" id="CHEBI:29105"/>
        <label>1</label>
    </ligand>
</feature>
<evidence type="ECO:0000256" key="7">
    <source>
        <dbReference type="ARBA" id="ARBA00022833"/>
    </source>
</evidence>
<dbReference type="CDD" id="cd18804">
    <property type="entry name" value="SF2_C_priA"/>
    <property type="match status" value="1"/>
</dbReference>
<dbReference type="PROSITE" id="PS51192">
    <property type="entry name" value="HELICASE_ATP_BIND_1"/>
    <property type="match status" value="1"/>
</dbReference>
<dbReference type="Pfam" id="PF00271">
    <property type="entry name" value="Helicase_C"/>
    <property type="match status" value="1"/>
</dbReference>
<dbReference type="FunFam" id="3.40.50.300:FF:000489">
    <property type="entry name" value="Primosome assembly protein PriA"/>
    <property type="match status" value="1"/>
</dbReference>
<dbReference type="Pfam" id="PF00270">
    <property type="entry name" value="DEAD"/>
    <property type="match status" value="1"/>
</dbReference>
<evidence type="ECO:0000256" key="11">
    <source>
        <dbReference type="ARBA" id="ARBA00048988"/>
    </source>
</evidence>
<dbReference type="Gene3D" id="3.40.1440.60">
    <property type="entry name" value="PriA, 3(prime) DNA-binding domain"/>
    <property type="match status" value="1"/>
</dbReference>
<dbReference type="InterPro" id="IPR027417">
    <property type="entry name" value="P-loop_NTPase"/>
</dbReference>
<dbReference type="Pfam" id="PF17764">
    <property type="entry name" value="PriA_3primeBD"/>
    <property type="match status" value="1"/>
</dbReference>
<name>A0A085WJ09_9BACT</name>
<dbReference type="GO" id="GO:0043138">
    <property type="term" value="F:3'-5' DNA helicase activity"/>
    <property type="evidence" value="ECO:0007669"/>
    <property type="project" value="UniProtKB-EC"/>
</dbReference>
<feature type="binding site" evidence="12">
    <location>
        <position position="508"/>
    </location>
    <ligand>
        <name>Zn(2+)</name>
        <dbReference type="ChEBI" id="CHEBI:29105"/>
        <label>1</label>
    </ligand>
</feature>
<dbReference type="PANTHER" id="PTHR30580">
    <property type="entry name" value="PRIMOSOMAL PROTEIN N"/>
    <property type="match status" value="1"/>
</dbReference>
<evidence type="ECO:0000256" key="6">
    <source>
        <dbReference type="ARBA" id="ARBA00022806"/>
    </source>
</evidence>
<evidence type="ECO:0000256" key="1">
    <source>
        <dbReference type="ARBA" id="ARBA00022515"/>
    </source>
</evidence>
<dbReference type="GO" id="GO:0006302">
    <property type="term" value="P:double-strand break repair"/>
    <property type="evidence" value="ECO:0007669"/>
    <property type="project" value="InterPro"/>
</dbReference>
<dbReference type="Pfam" id="PF18074">
    <property type="entry name" value="PriA_C"/>
    <property type="match status" value="1"/>
</dbReference>
<dbReference type="CDD" id="cd17929">
    <property type="entry name" value="DEXHc_priA"/>
    <property type="match status" value="1"/>
</dbReference>
<organism evidence="15 16">
    <name type="scientific">Hyalangium minutum</name>
    <dbReference type="NCBI Taxonomy" id="394096"/>
    <lineage>
        <taxon>Bacteria</taxon>
        <taxon>Pseudomonadati</taxon>
        <taxon>Myxococcota</taxon>
        <taxon>Myxococcia</taxon>
        <taxon>Myxococcales</taxon>
        <taxon>Cystobacterineae</taxon>
        <taxon>Archangiaceae</taxon>
        <taxon>Hyalangium</taxon>
    </lineage>
</organism>